<evidence type="ECO:0000313" key="7">
    <source>
        <dbReference type="Proteomes" id="UP000322244"/>
    </source>
</evidence>
<evidence type="ECO:0000256" key="3">
    <source>
        <dbReference type="ARBA" id="ARBA00022630"/>
    </source>
</evidence>
<comment type="caution">
    <text evidence="6">The sequence shown here is derived from an EMBL/GenBank/DDBJ whole genome shotgun (WGS) entry which is preliminary data.</text>
</comment>
<dbReference type="EMBL" id="VLNY01000023">
    <property type="protein sequence ID" value="KAA0017061.1"/>
    <property type="molecule type" value="Genomic_DNA"/>
</dbReference>
<dbReference type="Proteomes" id="UP000322244">
    <property type="component" value="Unassembled WGS sequence"/>
</dbReference>
<keyword evidence="3" id="KW-0285">Flavoprotein</keyword>
<dbReference type="InterPro" id="IPR029058">
    <property type="entry name" value="AB_hydrolase_fold"/>
</dbReference>
<evidence type="ECO:0000256" key="1">
    <source>
        <dbReference type="ARBA" id="ARBA00001974"/>
    </source>
</evidence>
<dbReference type="GO" id="GO:0016491">
    <property type="term" value="F:oxidoreductase activity"/>
    <property type="evidence" value="ECO:0007669"/>
    <property type="project" value="UniProtKB-KW"/>
</dbReference>
<protein>
    <submittedName>
        <fullName evidence="6">Alpha/beta hydrolase</fullName>
    </submittedName>
</protein>
<dbReference type="SUPFAM" id="SSF53474">
    <property type="entry name" value="alpha/beta-Hydrolases"/>
    <property type="match status" value="1"/>
</dbReference>
<keyword evidence="7" id="KW-1185">Reference proteome</keyword>
<reference evidence="6 7" key="1">
    <citation type="submission" date="2019-07" db="EMBL/GenBank/DDBJ databases">
        <title>Rhodococcus cavernicolus sp. nov., isolated from a cave.</title>
        <authorList>
            <person name="Lee S.D."/>
        </authorList>
    </citation>
    <scope>NUCLEOTIDE SEQUENCE [LARGE SCALE GENOMIC DNA]</scope>
    <source>
        <strain evidence="6 7">C1-24</strain>
    </source>
</reference>
<name>A0A5A7S1K6_9NOCA</name>
<evidence type="ECO:0000256" key="4">
    <source>
        <dbReference type="ARBA" id="ARBA00022827"/>
    </source>
</evidence>
<proteinExistence type="inferred from homology"/>
<dbReference type="InterPro" id="IPR052542">
    <property type="entry name" value="Cholesterol_Oxidase"/>
</dbReference>
<keyword evidence="4" id="KW-0274">FAD</keyword>
<dbReference type="GO" id="GO:0016787">
    <property type="term" value="F:hydrolase activity"/>
    <property type="evidence" value="ECO:0007669"/>
    <property type="project" value="UniProtKB-KW"/>
</dbReference>
<accession>A0A5A7S1K6</accession>
<dbReference type="PANTHER" id="PTHR47470:SF1">
    <property type="entry name" value="FAD-DEPENDENT OXIDOREDUCTASE 2 FAD BINDING DOMAIN-CONTAINING PROTEIN"/>
    <property type="match status" value="1"/>
</dbReference>
<dbReference type="AlphaFoldDB" id="A0A5A7S1K6"/>
<comment type="similarity">
    <text evidence="2">Belongs to the GMC oxidoreductase family.</text>
</comment>
<dbReference type="Gene3D" id="3.40.50.1820">
    <property type="entry name" value="alpha/beta hydrolase"/>
    <property type="match status" value="1"/>
</dbReference>
<dbReference type="RefSeq" id="WP_149433049.1">
    <property type="nucleotide sequence ID" value="NZ_VLNY01000023.1"/>
</dbReference>
<dbReference type="OrthoDB" id="9787779at2"/>
<comment type="cofactor">
    <cofactor evidence="1">
        <name>FAD</name>
        <dbReference type="ChEBI" id="CHEBI:57692"/>
    </cofactor>
</comment>
<gene>
    <name evidence="6" type="ORF">FOY51_25310</name>
</gene>
<evidence type="ECO:0000256" key="5">
    <source>
        <dbReference type="ARBA" id="ARBA00023002"/>
    </source>
</evidence>
<dbReference type="PANTHER" id="PTHR47470">
    <property type="entry name" value="CHOLESTEROL OXIDASE"/>
    <property type="match status" value="1"/>
</dbReference>
<keyword evidence="5" id="KW-0560">Oxidoreductase</keyword>
<sequence length="357" mass="39607">MTETQVCVAPSPYQVEHAQFETIWFTAADGVPLNFRRLRRASGTEDRGPLLLSAGTSVRADIFSPPTADTLPRYLSRAGYDVWVLNWRASIDLAPTTCTVEDAAVLDFPSAVDTIVEYTGADSIKAVVHCLGSCAFMLAISNGMLPKVSTVVSNASALHPEVAPLMWLKMPPAIGLLAKVLPDLNPQWGVHAPGFWPKLARTLMRIGHHECDNEVCKMSSFFYGVGFPALWRHENLNDDTHDWLSGEMAQVSTKLLTHVSKSIRTGHLIATGKYDELPTDYIRRAPATDARFAFMTGDHNSTFVPVSMARTFDHFDKYSPGRHVFQKMHGYGHLDVFIGDRAAEDVFPFILDELNRD</sequence>
<evidence type="ECO:0000256" key="2">
    <source>
        <dbReference type="ARBA" id="ARBA00010790"/>
    </source>
</evidence>
<evidence type="ECO:0000313" key="6">
    <source>
        <dbReference type="EMBL" id="KAA0017061.1"/>
    </source>
</evidence>
<organism evidence="6 7">
    <name type="scientific">Antrihabitans cavernicola</name>
    <dbReference type="NCBI Taxonomy" id="2495913"/>
    <lineage>
        <taxon>Bacteria</taxon>
        <taxon>Bacillati</taxon>
        <taxon>Actinomycetota</taxon>
        <taxon>Actinomycetes</taxon>
        <taxon>Mycobacteriales</taxon>
        <taxon>Nocardiaceae</taxon>
        <taxon>Antrihabitans</taxon>
    </lineage>
</organism>
<keyword evidence="6" id="KW-0378">Hydrolase</keyword>